<dbReference type="Gene3D" id="1.10.530.10">
    <property type="match status" value="1"/>
</dbReference>
<dbReference type="Gene3D" id="3.40.190.10">
    <property type="entry name" value="Periplasmic binding protein-like II"/>
    <property type="match status" value="2"/>
</dbReference>
<dbReference type="InterPro" id="IPR023346">
    <property type="entry name" value="Lysozyme-like_dom_sf"/>
</dbReference>
<reference evidence="5 6" key="1">
    <citation type="journal article" date="2013" name="Int. J. Syst. Evol. Microbiol.">
        <title>Marinoscillum luteum sp. nov., isolated from marine sediment.</title>
        <authorList>
            <person name="Cha I.T."/>
            <person name="Park S.J."/>
            <person name="Kim S.J."/>
            <person name="Kim J.G."/>
            <person name="Jung M.Y."/>
            <person name="Shin K.S."/>
            <person name="Kwon K.K."/>
            <person name="Yang S.H."/>
            <person name="Seo Y.S."/>
            <person name="Rhee S.K."/>
        </authorList>
    </citation>
    <scope>NUCLEOTIDE SEQUENCE [LARGE SCALE GENOMIC DNA]</scope>
    <source>
        <strain evidence="5 6">KCTC 23939</strain>
    </source>
</reference>
<dbReference type="CDD" id="cd01009">
    <property type="entry name" value="PBP2_YfhD_N"/>
    <property type="match status" value="1"/>
</dbReference>
<evidence type="ECO:0000256" key="2">
    <source>
        <dbReference type="ARBA" id="ARBA00022729"/>
    </source>
</evidence>
<dbReference type="SUPFAM" id="SSF53955">
    <property type="entry name" value="Lysozyme-like"/>
    <property type="match status" value="1"/>
</dbReference>
<evidence type="ECO:0000256" key="3">
    <source>
        <dbReference type="ARBA" id="ARBA00023237"/>
    </source>
</evidence>
<dbReference type="SMART" id="SM00062">
    <property type="entry name" value="PBPb"/>
    <property type="match status" value="1"/>
</dbReference>
<gene>
    <name evidence="5" type="ORF">ACHKAR_06190</name>
</gene>
<accession>A0ABW7N678</accession>
<protein>
    <submittedName>
        <fullName evidence="5">Transglycosylase SLT domain-containing protein</fullName>
    </submittedName>
</protein>
<dbReference type="PROSITE" id="PS51257">
    <property type="entry name" value="PROKAR_LIPOPROTEIN"/>
    <property type="match status" value="1"/>
</dbReference>
<dbReference type="SUPFAM" id="SSF53850">
    <property type="entry name" value="Periplasmic binding protein-like II"/>
    <property type="match status" value="1"/>
</dbReference>
<comment type="subcellular location">
    <subcellularLocation>
        <location evidence="1">Cell outer membrane</location>
        <topology evidence="1">Peripheral membrane protein</topology>
    </subcellularLocation>
</comment>
<organism evidence="5 6">
    <name type="scientific">Marinoscillum luteum</name>
    <dbReference type="NCBI Taxonomy" id="861051"/>
    <lineage>
        <taxon>Bacteria</taxon>
        <taxon>Pseudomonadati</taxon>
        <taxon>Bacteroidota</taxon>
        <taxon>Cytophagia</taxon>
        <taxon>Cytophagales</taxon>
        <taxon>Reichenbachiellaceae</taxon>
        <taxon>Marinoscillum</taxon>
    </lineage>
</organism>
<keyword evidence="3" id="KW-0472">Membrane</keyword>
<dbReference type="Pfam" id="PF00497">
    <property type="entry name" value="SBP_bac_3"/>
    <property type="match status" value="1"/>
</dbReference>
<dbReference type="EMBL" id="JBIPKE010000014">
    <property type="protein sequence ID" value="MFH6983018.1"/>
    <property type="molecule type" value="Genomic_DNA"/>
</dbReference>
<evidence type="ECO:0000259" key="4">
    <source>
        <dbReference type="SMART" id="SM00062"/>
    </source>
</evidence>
<dbReference type="RefSeq" id="WP_395416613.1">
    <property type="nucleotide sequence ID" value="NZ_JBIPKE010000014.1"/>
</dbReference>
<dbReference type="InterPro" id="IPR008258">
    <property type="entry name" value="Transglycosylase_SLT_dom_1"/>
</dbReference>
<sequence length="503" mass="57808">MKRNQIHKIGFLVTGLVFWLLMTACTTSSSSKKEKDPNSEPPEKIVDLDLDKIKERGYITAIMDNSSTGLFIYRGNTMGYEYELLKAFAKSQGLELRINVTPSLEEGFRKLNAGEGDVLAYNLTVTKDRKKRIAFTHYHNLVKMVLIQRKPDNWRKMKLHEIEKQLIRNPVELIGKEVVVRHHSSYFDRLQNLSNEIGDDIIIIEDSPEVETEAIIRKVAEGEIDFTVAEEDIALVNSTYYPNLDIRTAVSFPTQIAWGVRKNGDQLLSALNAWIIEMRRTSEYYTIYNKYFKSRKASLKRTQSEYYSLGGGKLSPYDSLIKRSAAELEWDWRLLAAQIYKESRFDPNAESWAGAVGLLQLLPTTAEEYNVTMLEDPVQNLYAGTQHIKWLQSYFSDVIIDPLERVKFILAAYNVGHGHVMDAIRLTEKYDGNPQLWEDVKEYLLKKSNSNYFNDPVVQFGYCRGIEPVTYVTTILSIFKNYKILFPEGLEVEAESPVPSENI</sequence>
<dbReference type="Pfam" id="PF01464">
    <property type="entry name" value="SLT"/>
    <property type="match status" value="1"/>
</dbReference>
<dbReference type="Proteomes" id="UP001610063">
    <property type="component" value="Unassembled WGS sequence"/>
</dbReference>
<evidence type="ECO:0000256" key="1">
    <source>
        <dbReference type="ARBA" id="ARBA00004339"/>
    </source>
</evidence>
<feature type="domain" description="Solute-binding protein family 3/N-terminal" evidence="4">
    <location>
        <begin position="58"/>
        <end position="295"/>
    </location>
</feature>
<name>A0ABW7N678_9BACT</name>
<evidence type="ECO:0000313" key="5">
    <source>
        <dbReference type="EMBL" id="MFH6983018.1"/>
    </source>
</evidence>
<comment type="caution">
    <text evidence="5">The sequence shown here is derived from an EMBL/GenBank/DDBJ whole genome shotgun (WGS) entry which is preliminary data.</text>
</comment>
<keyword evidence="3" id="KW-0998">Cell outer membrane</keyword>
<dbReference type="CDD" id="cd13403">
    <property type="entry name" value="MLTF-like"/>
    <property type="match status" value="1"/>
</dbReference>
<dbReference type="InterPro" id="IPR001638">
    <property type="entry name" value="Solute-binding_3/MltF_N"/>
</dbReference>
<keyword evidence="6" id="KW-1185">Reference proteome</keyword>
<dbReference type="PANTHER" id="PTHR35936">
    <property type="entry name" value="MEMBRANE-BOUND LYTIC MUREIN TRANSGLYCOSYLASE F"/>
    <property type="match status" value="1"/>
</dbReference>
<keyword evidence="2" id="KW-0732">Signal</keyword>
<evidence type="ECO:0000313" key="6">
    <source>
        <dbReference type="Proteomes" id="UP001610063"/>
    </source>
</evidence>
<proteinExistence type="predicted"/>